<dbReference type="SUPFAM" id="SSF52047">
    <property type="entry name" value="RNI-like"/>
    <property type="match status" value="1"/>
</dbReference>
<feature type="region of interest" description="Disordered" evidence="5">
    <location>
        <begin position="2116"/>
        <end position="2141"/>
    </location>
</feature>
<evidence type="ECO:0000256" key="2">
    <source>
        <dbReference type="ARBA" id="ARBA00022614"/>
    </source>
</evidence>
<keyword evidence="1" id="KW-0343">GTPase activation</keyword>
<feature type="region of interest" description="Disordered" evidence="5">
    <location>
        <begin position="1745"/>
        <end position="1777"/>
    </location>
</feature>
<feature type="region of interest" description="Disordered" evidence="5">
    <location>
        <begin position="1468"/>
        <end position="1496"/>
    </location>
</feature>
<dbReference type="GO" id="GO:0031267">
    <property type="term" value="F:small GTPase binding"/>
    <property type="evidence" value="ECO:0007669"/>
    <property type="project" value="TreeGrafter"/>
</dbReference>
<dbReference type="PANTHER" id="PTHR24113:SF12">
    <property type="entry name" value="RAN GTPASE-ACTIVATING PROTEIN 1"/>
    <property type="match status" value="1"/>
</dbReference>
<feature type="compositionally biased region" description="Basic residues" evidence="5">
    <location>
        <begin position="53"/>
        <end position="65"/>
    </location>
</feature>
<proteinExistence type="predicted"/>
<evidence type="ECO:0000256" key="3">
    <source>
        <dbReference type="ARBA" id="ARBA00022737"/>
    </source>
</evidence>
<dbReference type="OrthoDB" id="448254at2759"/>
<dbReference type="Proteomes" id="UP000601435">
    <property type="component" value="Unassembled WGS sequence"/>
</dbReference>
<feature type="region of interest" description="Disordered" evidence="5">
    <location>
        <begin position="1383"/>
        <end position="1418"/>
    </location>
</feature>
<feature type="region of interest" description="Disordered" evidence="5">
    <location>
        <begin position="681"/>
        <end position="710"/>
    </location>
</feature>
<dbReference type="GO" id="GO:0005096">
    <property type="term" value="F:GTPase activator activity"/>
    <property type="evidence" value="ECO:0007669"/>
    <property type="project" value="UniProtKB-KW"/>
</dbReference>
<dbReference type="PANTHER" id="PTHR24113">
    <property type="entry name" value="RAN GTPASE-ACTIVATING PROTEIN 1"/>
    <property type="match status" value="1"/>
</dbReference>
<dbReference type="InterPro" id="IPR032675">
    <property type="entry name" value="LRR_dom_sf"/>
</dbReference>
<feature type="compositionally biased region" description="Basic residues" evidence="5">
    <location>
        <begin position="118"/>
        <end position="131"/>
    </location>
</feature>
<evidence type="ECO:0000313" key="7">
    <source>
        <dbReference type="Proteomes" id="UP000601435"/>
    </source>
</evidence>
<keyword evidence="7" id="KW-1185">Reference proteome</keyword>
<feature type="region of interest" description="Disordered" evidence="5">
    <location>
        <begin position="1504"/>
        <end position="1523"/>
    </location>
</feature>
<dbReference type="GO" id="GO:0005634">
    <property type="term" value="C:nucleus"/>
    <property type="evidence" value="ECO:0007669"/>
    <property type="project" value="TreeGrafter"/>
</dbReference>
<protein>
    <submittedName>
        <fullName evidence="6">Nlrc5 protein</fullName>
    </submittedName>
</protein>
<dbReference type="Gene3D" id="3.80.10.10">
    <property type="entry name" value="Ribonuclease Inhibitor"/>
    <property type="match status" value="1"/>
</dbReference>
<dbReference type="GO" id="GO:0005829">
    <property type="term" value="C:cytosol"/>
    <property type="evidence" value="ECO:0007669"/>
    <property type="project" value="TreeGrafter"/>
</dbReference>
<dbReference type="InterPro" id="IPR001611">
    <property type="entry name" value="Leu-rich_rpt"/>
</dbReference>
<feature type="region of interest" description="Disordered" evidence="5">
    <location>
        <begin position="2934"/>
        <end position="2990"/>
    </location>
</feature>
<evidence type="ECO:0000256" key="4">
    <source>
        <dbReference type="SAM" id="Coils"/>
    </source>
</evidence>
<organism evidence="6 7">
    <name type="scientific">Symbiodinium necroappetens</name>
    <dbReference type="NCBI Taxonomy" id="1628268"/>
    <lineage>
        <taxon>Eukaryota</taxon>
        <taxon>Sar</taxon>
        <taxon>Alveolata</taxon>
        <taxon>Dinophyceae</taxon>
        <taxon>Suessiales</taxon>
        <taxon>Symbiodiniaceae</taxon>
        <taxon>Symbiodinium</taxon>
    </lineage>
</organism>
<dbReference type="InterPro" id="IPR027038">
    <property type="entry name" value="RanGap"/>
</dbReference>
<feature type="region of interest" description="Disordered" evidence="5">
    <location>
        <begin position="3326"/>
        <end position="3367"/>
    </location>
</feature>
<dbReference type="GO" id="GO:0048471">
    <property type="term" value="C:perinuclear region of cytoplasm"/>
    <property type="evidence" value="ECO:0007669"/>
    <property type="project" value="TreeGrafter"/>
</dbReference>
<dbReference type="Pfam" id="PF13516">
    <property type="entry name" value="LRR_6"/>
    <property type="match status" value="1"/>
</dbReference>
<dbReference type="EMBL" id="CAJNJA010018631">
    <property type="protein sequence ID" value="CAE7427586.1"/>
    <property type="molecule type" value="Genomic_DNA"/>
</dbReference>
<feature type="region of interest" description="Disordered" evidence="5">
    <location>
        <begin position="826"/>
        <end position="853"/>
    </location>
</feature>
<feature type="compositionally biased region" description="Basic and acidic residues" evidence="5">
    <location>
        <begin position="681"/>
        <end position="698"/>
    </location>
</feature>
<accession>A0A812RBL9</accession>
<keyword evidence="3" id="KW-0677">Repeat</keyword>
<keyword evidence="2" id="KW-0433">Leucine-rich repeat</keyword>
<evidence type="ECO:0000256" key="1">
    <source>
        <dbReference type="ARBA" id="ARBA00022468"/>
    </source>
</evidence>
<evidence type="ECO:0000313" key="6">
    <source>
        <dbReference type="EMBL" id="CAE7427586.1"/>
    </source>
</evidence>
<feature type="region of interest" description="Disordered" evidence="5">
    <location>
        <begin position="48"/>
        <end position="142"/>
    </location>
</feature>
<feature type="coiled-coil region" evidence="4">
    <location>
        <begin position="1283"/>
        <end position="1318"/>
    </location>
</feature>
<gene>
    <name evidence="6" type="primary">Nlrc5</name>
    <name evidence="6" type="ORF">SNEC2469_LOCUS11731</name>
</gene>
<evidence type="ECO:0000256" key="5">
    <source>
        <dbReference type="SAM" id="MobiDB-lite"/>
    </source>
</evidence>
<feature type="compositionally biased region" description="Low complexity" evidence="5">
    <location>
        <begin position="2452"/>
        <end position="2461"/>
    </location>
</feature>
<feature type="region of interest" description="Disordered" evidence="5">
    <location>
        <begin position="2428"/>
        <end position="2487"/>
    </location>
</feature>
<name>A0A812RBL9_9DINO</name>
<keyword evidence="4" id="KW-0175">Coiled coil</keyword>
<reference evidence="6" key="1">
    <citation type="submission" date="2021-02" db="EMBL/GenBank/DDBJ databases">
        <authorList>
            <person name="Dougan E. K."/>
            <person name="Rhodes N."/>
            <person name="Thang M."/>
            <person name="Chan C."/>
        </authorList>
    </citation>
    <scope>NUCLEOTIDE SEQUENCE</scope>
</reference>
<feature type="compositionally biased region" description="Pro residues" evidence="5">
    <location>
        <begin position="2469"/>
        <end position="2481"/>
    </location>
</feature>
<dbReference type="SMART" id="SM00368">
    <property type="entry name" value="LRR_RI"/>
    <property type="match status" value="3"/>
</dbReference>
<sequence>MSKIWWMGGSHSSDLTAPQPCVACWRRPPTRSYNANFKSILRNWRQPACLLTRRSKPSRSSRKSWRATPGHQRSPVLQMKSDCFRTESRTSRAGSKLPSRPGARSGSKLPSRSGSKLPSRRGSRRTSRGSRRSSGQELQLPKLAFQFVGPPSRQEQRETVVGGWRQIMDPVWNRPLYVSPVNGRTTWGVNEVIRTGGLDDLLLNRSWDLCCIDPEALEIQKQDDWCMNVYADSGLSGEPIARWEKGRLIVTQMFDDTTGIATVLVPPTEPGGDAATGYVKYSMRDGRPLLKAMVAPVEDPPELVEGQLMPGAKPPDDEFLEGPFFAVLPLGKEDLIVTVGQDVGSDSWARLPRGYRLRCFAEILGFRARLPDLEGGGWVSLCTPQGFPHFRKQPSMAPEIELPEEVGSSKSSSRRKGGTIPIVWPGIGVLWPEPVPVPVPKPQPKTLPELLSSMVSGRALCDWQRMALPPYQEMVWKNRHAPSITRLHELLRLKIWKPAVVEAEYAHIREAEDERSRRIVSMPLGSLVITQWVSPSGSVRVVVATEEDDPSPGLGWTDLGGADGAALTLLTEGTDFWVEPQGGHIAEEDQQDESEWHPTKMQLRETKDPESQVVGNLQRGDVVQIAEIDGRLGRVVRIKAIEETDSEAVGGWMELYTEPGWSCLRKRFLGQVHPEEVRRLDQQQKASKVEEQLSKETISRPSKVPVAEDDEEDELAELPALLKELGELEAKSIYTRDWREAIDPVWGRRYFVNRWSGQVIHHLVRYGVAEAAVKLTIHFTNLSLHSDGLAREEFPERKIASLERSAVSGFAAIADVPDKRVQVKFYDGPAQEPPSSHPSSPASEDSITGQTTKSSEADFRAVVLLKAPGVKAAWASATLQKLMANAERFGQLMAEVLGSVPQMWLLLIKEDEPFSMIRADLEETDIPRDSEIVERARSKASELSELPQPIDTEFIELRKNLMWSRPRSMRYTFHHIGEVNARAIGEGLEMAFQAPHAQIDPPHLEELSIWGCGIGNGGAVAFANAFALGCGRKLQTIILDDNDIGAAGATALGAGLQNCPELRELSLPKNPLGKGFASLLSGLGETLKVLDASEASLDDAAAQAIAAAVPRFPLLRSLRLAGNVALSLLGVEAVVRSMLHVKDIQQVDLRGSSAKLAVEWHRLMQLLERGGMDPRKLRLCVPLRKEVEGAPFGKADIQAYTTFLVWRGPANKDRRPPWKGDGRGQQDFPAYSSIQLPQERAAPPGTASGTADATGVMNTNSIQHALNATRKAETKVCRLRAAYQDLSVKMAAYEQKLKEALRRERARFAKDQERLLREIADAESAQEAARTGLRAAFAEERSAALGGYDVEMGDQDVDRIFEEWAREDSTAMDGVLRRALAPATGHALPPGSFTSPVRTNAAPRSPQPGPIPGGTVTPPATVDPYLGMASPFHAPPGLVASPHPGQNPVAPGLATGPVPGLVVPASAAPPGPVETHAGPVLEDDPTGYGPSPTLSDRVNRRRALEPFGGSTRPPDPVPDNPERARGVSLEAVQAALAAGRTVRILEDDNEAKTVFGASLTCPPPECIWVCMSAGVAAMAVSLFLPSCALPASMPILGRSLASPLGFGGSLAHFLDAADLGDLRMALLLLALWRLLVRALPGRSSPLSRLLSLPSVWAAPKGLHEALSHADLVIAARDASFADSNPEHLNHDSGDRVNPWRQVVAQVQAESLCEAYGPEVFGDFPGLAADLQPASSVVSAVLGEAAPSAREDAPTRAPAPLDHGPLSETGLNASEAETTGPGVALDVPAFVAAAGYRIVSCTVGVSFPSCVEALERQVRTHAAGLLEESGDQLAPVYPQVAPGVAAFVAHPPWFSEARLVTAFLDARAIRGHAFAIVLSFPTTVEEIQRAAGFSSVIAHEVFVSGHPSPLSPGSTVELQAGALIRLLPVGSKPLWAAPLAFALWHPHYWPSGVLVPRTREAACALVLHSSGKYLYDRFCSDDWANQNGIAALVGVPLAEVRMQAANPQEMLPYVYRGSPVRGVLAVVERGQGRDAQGRATPHLVFLDSRPLGFDFNFVVCDSTSLSIDWLLQYLQQPPPAGWRLVVKGGQRHGGMIDFHPGEVLVLAFHRREYVGEEQPESEQGFSSDPEQDDDPSHDEGDTTALCQWDEIEVQGLKQAVGCSRFSVLDIQVHVGAGETGHEQTFLPDLRDPGQIHTACLPSVANSALLRARAGIAWWRNAEVWIEPYARPILENEVFRLFPGSVVVFLLADAPAPQLGDLTTMLRTADCWDHLEPLPFLFDPSVWVMTDEGAFRFAIEGGRPRRFVLAHALDYDPSRLVAVAPEPLLRNFCDQGATTEAVIVVSQNVPMNRAIGTGLCVVVIDQRPILLGVAWKLVTNGLFSMGRYVAELPRRCPAGYQFAFSGAFPLQGTDYLRVADATRLTVEFVAVRPPPQDGSDDTSDSRHTVYTLNSNDDGSSSYDSDSDSSEPGPPAGPPPPRPLTNPGHSHRWVQATTVFAACVVPAAANLPSEAQSLSLVDSCLVLAIINLWVLGFICRAVTGILQQRLQVTSCKSADDPSIGQGSHWALDNLCAATRLLQIPSFAMPRDLARLLQEEEFEGGLDELGTRDVAVTFAILAPAYSPEFVTIVLQLPCTWGEAEAPLSDARATAMCVRFPHVRPVAQQHIPGFAVLLAAPCWDPHATVVCLNSATFDGRVFAAYAPSYMDHDGLCWLASMPSGIDFDVFVDGDDQPLERGPEVHLTQGMQIIFVEAGQVPAAGNALHRMLLMPAFWEEVASFPAPDLPDSYCIATASHHALCACDFGRPWRLKRHIASVIGLNRSDFHILPSAPPVRDIAVDGVKCRTLLAACNCGRQEANCQAFFLDMRPIREGLRLRFCHGFALDLEGLIDTLSTAAPPGWQAQIADSPVALGGRVFLEPGTVMTVDFVPALSPADAVAPDRQPNDNSAPSEVPSSGTGTIDTHESSTSQDASSGPAPATTESNSDELDEATGPDMRARAFVVLGQDYAPELIQIALPVPTRVPDALARVSSARKPRDRFCLPYLMPVVPQPSGNHALLLALPPWPVDGAYIACDLSAHDGRTFALQLGGRIDRAGLLVAVGIADGNGIEIYIRDMPWPLPDGVVVELGHGDLVQFVPEHQSVAVVATLADMLASPTHWRYIAPTLNVFIGDTWVVHDTGAFRHQVRPERRSFSRQDIAARLGILPTDLVIQMPQPRIHDFWRRGQPTMHVMYAIWAPGCSTAGDFSEAVCFVDLRPVLCGLYVARCPDYRFDVCDLLTRFARRCPVGLQVQAERRGALLPPYERALPVSNGDVITVFVLPETLAREWGQGGGGPPGQPPPPDQSGPSDPRNSGSDTVASAPPLPIGRMLSRQCPVQAVLAPVS</sequence>
<comment type="caution">
    <text evidence="6">The sequence shown here is derived from an EMBL/GenBank/DDBJ whole genome shotgun (WGS) entry which is preliminary data.</text>
</comment>
<dbReference type="GO" id="GO:0006913">
    <property type="term" value="P:nucleocytoplasmic transport"/>
    <property type="evidence" value="ECO:0007669"/>
    <property type="project" value="TreeGrafter"/>
</dbReference>
<feature type="compositionally biased region" description="Polar residues" evidence="5">
    <location>
        <begin position="2943"/>
        <end position="2971"/>
    </location>
</feature>